<accession>A0A099ICC9</accession>
<keyword evidence="4" id="KW-0648">Protein biosynthesis</keyword>
<dbReference type="GO" id="GO:0005829">
    <property type="term" value="C:cytosol"/>
    <property type="evidence" value="ECO:0007669"/>
    <property type="project" value="UniProtKB-SubCell"/>
</dbReference>
<evidence type="ECO:0000256" key="1">
    <source>
        <dbReference type="ARBA" id="ARBA00004514"/>
    </source>
</evidence>
<comment type="subunit">
    <text evidence="7">Component of the translation initiation factor 2B (eIF2B) complex which is a heterodecamer of two sets of five different subunits: alpha, beta, gamma, delta and epsilon. Subunits alpha, beta and delta comprise a regulatory subcomplex and subunits epsilon and gamma comprise a catalytic subcomplex. Within the complex, the hexameric regulatory complex resides at the center, with the two heterodimeric catalytic subcomplexes bound on opposite sides.</text>
</comment>
<dbReference type="Gene3D" id="3.40.50.10470">
    <property type="entry name" value="Translation initiation factor eif-2b, domain 2"/>
    <property type="match status" value="1"/>
</dbReference>
<comment type="similarity">
    <text evidence="8">Belongs to the eIF-2B alpha/beta/delta subunits family.</text>
</comment>
<evidence type="ECO:0000256" key="5">
    <source>
        <dbReference type="ARBA" id="ARBA00044122"/>
    </source>
</evidence>
<sequence length="328" mass="36761">MYTVNLEKARKALPAAAVKDFDDIVEQRVLGASKHIQMIGKMIEQIAVDSVETNRTIAEMLERIQEVCQFFIHTRGEASQAITNAVYLMTAGYRQHEERDIRTYAQRIIDVKKQYERDCTAASETAVSYAVEIGNRMSAIMVYDYSSSVEAFLRKINGPKRIYIPESRVINGGAPFVQPCLEAGHQIHFIPDASMMYYMKSCDGVFMGAESIYPDGTGFNTTGSDIVGLLCDYFHVPLYFISPLIKLDVRPVYGKEKCTVINDLRSKLEPVANPKQVKGTIDYTAPELLAVSPGFIKAFITEQGVIPATQMYDISMKYIKELRGADDV</sequence>
<evidence type="ECO:0000256" key="7">
    <source>
        <dbReference type="ARBA" id="ARBA00046432"/>
    </source>
</evidence>
<dbReference type="AlphaFoldDB" id="A0A099ICC9"/>
<name>A0A099ICC9_CLOIN</name>
<evidence type="ECO:0000256" key="8">
    <source>
        <dbReference type="RuleBase" id="RU003814"/>
    </source>
</evidence>
<keyword evidence="2" id="KW-0963">Cytoplasm</keyword>
<evidence type="ECO:0000256" key="6">
    <source>
        <dbReference type="ARBA" id="ARBA00044228"/>
    </source>
</evidence>
<dbReference type="InterPro" id="IPR042529">
    <property type="entry name" value="IF_2B-like_C"/>
</dbReference>
<evidence type="ECO:0000313" key="10">
    <source>
        <dbReference type="Proteomes" id="UP000030008"/>
    </source>
</evidence>
<reference evidence="9 10" key="1">
    <citation type="submission" date="2014-08" db="EMBL/GenBank/DDBJ databases">
        <title>Clostridium innocuum, an unnegligible vancomycin-resistant pathogen causing extra-intestinal infections.</title>
        <authorList>
            <person name="Feng Y."/>
            <person name="Chiu C.-H."/>
        </authorList>
    </citation>
    <scope>NUCLEOTIDE SEQUENCE [LARGE SCALE GENOMIC DNA]</scope>
    <source>
        <strain evidence="9 10">AN88</strain>
    </source>
</reference>
<dbReference type="Proteomes" id="UP000030008">
    <property type="component" value="Unassembled WGS sequence"/>
</dbReference>
<dbReference type="InterPro" id="IPR037171">
    <property type="entry name" value="NagB/RpiA_transferase-like"/>
</dbReference>
<dbReference type="EMBL" id="JQIF01000014">
    <property type="protein sequence ID" value="KGJ54613.1"/>
    <property type="molecule type" value="Genomic_DNA"/>
</dbReference>
<protein>
    <recommendedName>
        <fullName evidence="5">Translation initiation factor eIF2B subunit beta</fullName>
    </recommendedName>
    <alternativeName>
        <fullName evidence="6">eIF2B GDP-GTP exchange factor subunit beta</fullName>
    </alternativeName>
</protein>
<evidence type="ECO:0000313" key="9">
    <source>
        <dbReference type="EMBL" id="KGJ54613.1"/>
    </source>
</evidence>
<keyword evidence="3" id="KW-0396">Initiation factor</keyword>
<comment type="caution">
    <text evidence="9">The sequence shown here is derived from an EMBL/GenBank/DDBJ whole genome shotgun (WGS) entry which is preliminary data.</text>
</comment>
<comment type="subcellular location">
    <subcellularLocation>
        <location evidence="1">Cytoplasm</location>
        <location evidence="1">Cytosol</location>
    </subcellularLocation>
</comment>
<dbReference type="RefSeq" id="WP_044904004.1">
    <property type="nucleotide sequence ID" value="NZ_JAQCQO010000078.1"/>
</dbReference>
<dbReference type="Pfam" id="PF01008">
    <property type="entry name" value="IF-2B"/>
    <property type="match status" value="1"/>
</dbReference>
<evidence type="ECO:0000256" key="2">
    <source>
        <dbReference type="ARBA" id="ARBA00022490"/>
    </source>
</evidence>
<dbReference type="InterPro" id="IPR051855">
    <property type="entry name" value="eIF2B_beta_subunit"/>
</dbReference>
<dbReference type="SUPFAM" id="SSF100950">
    <property type="entry name" value="NagB/RpiA/CoA transferase-like"/>
    <property type="match status" value="1"/>
</dbReference>
<organism evidence="9 10">
    <name type="scientific">Clostridium innocuum</name>
    <dbReference type="NCBI Taxonomy" id="1522"/>
    <lineage>
        <taxon>Bacteria</taxon>
        <taxon>Bacillati</taxon>
        <taxon>Bacillota</taxon>
        <taxon>Clostridia</taxon>
        <taxon>Eubacteriales</taxon>
        <taxon>Clostridiaceae</taxon>
        <taxon>Clostridium</taxon>
    </lineage>
</organism>
<evidence type="ECO:0000256" key="3">
    <source>
        <dbReference type="ARBA" id="ARBA00022540"/>
    </source>
</evidence>
<gene>
    <name evidence="9" type="ORF">CIAN88_03020</name>
</gene>
<dbReference type="PANTHER" id="PTHR45859">
    <property type="entry name" value="TRANSLATION INITIATION FACTOR EIF-2B SUBUNIT BETA"/>
    <property type="match status" value="1"/>
</dbReference>
<evidence type="ECO:0000256" key="4">
    <source>
        <dbReference type="ARBA" id="ARBA00022917"/>
    </source>
</evidence>
<dbReference type="InterPro" id="IPR000649">
    <property type="entry name" value="IF-2B-related"/>
</dbReference>
<dbReference type="GO" id="GO:0003743">
    <property type="term" value="F:translation initiation factor activity"/>
    <property type="evidence" value="ECO:0007669"/>
    <property type="project" value="UniProtKB-KW"/>
</dbReference>
<proteinExistence type="inferred from homology"/>
<dbReference type="GO" id="GO:0005085">
    <property type="term" value="F:guanyl-nucleotide exchange factor activity"/>
    <property type="evidence" value="ECO:0007669"/>
    <property type="project" value="TreeGrafter"/>
</dbReference>
<dbReference type="PANTHER" id="PTHR45859:SF1">
    <property type="entry name" value="TRANSLATION INITIATION FACTOR EIF-2B SUBUNIT BETA"/>
    <property type="match status" value="1"/>
</dbReference>